<dbReference type="Proteomes" id="UP001443914">
    <property type="component" value="Unassembled WGS sequence"/>
</dbReference>
<evidence type="ECO:0000313" key="2">
    <source>
        <dbReference type="EMBL" id="KAK9668803.1"/>
    </source>
</evidence>
<sequence length="74" mass="8807">MHTPTLFILMILISLTNSTHTRLKEAPPKSEQNRGKYFNKIVFTPLQKLIEKDLNSRYKTIQDDRHYHRNNLTP</sequence>
<gene>
    <name evidence="2" type="ORF">RND81_13G087900</name>
</gene>
<proteinExistence type="predicted"/>
<evidence type="ECO:0000313" key="3">
    <source>
        <dbReference type="Proteomes" id="UP001443914"/>
    </source>
</evidence>
<organism evidence="2 3">
    <name type="scientific">Saponaria officinalis</name>
    <name type="common">Common soapwort</name>
    <name type="synonym">Lychnis saponaria</name>
    <dbReference type="NCBI Taxonomy" id="3572"/>
    <lineage>
        <taxon>Eukaryota</taxon>
        <taxon>Viridiplantae</taxon>
        <taxon>Streptophyta</taxon>
        <taxon>Embryophyta</taxon>
        <taxon>Tracheophyta</taxon>
        <taxon>Spermatophyta</taxon>
        <taxon>Magnoliopsida</taxon>
        <taxon>eudicotyledons</taxon>
        <taxon>Gunneridae</taxon>
        <taxon>Pentapetalae</taxon>
        <taxon>Caryophyllales</taxon>
        <taxon>Caryophyllaceae</taxon>
        <taxon>Caryophylleae</taxon>
        <taxon>Saponaria</taxon>
    </lineage>
</organism>
<dbReference type="AlphaFoldDB" id="A0AAW1GVD1"/>
<evidence type="ECO:0000256" key="1">
    <source>
        <dbReference type="SAM" id="SignalP"/>
    </source>
</evidence>
<comment type="caution">
    <text evidence="2">The sequence shown here is derived from an EMBL/GenBank/DDBJ whole genome shotgun (WGS) entry which is preliminary data.</text>
</comment>
<feature type="signal peptide" evidence="1">
    <location>
        <begin position="1"/>
        <end position="18"/>
    </location>
</feature>
<protein>
    <submittedName>
        <fullName evidence="2">Uncharacterized protein</fullName>
    </submittedName>
</protein>
<keyword evidence="1" id="KW-0732">Signal</keyword>
<dbReference type="EMBL" id="JBDFQZ010000013">
    <property type="protein sequence ID" value="KAK9668803.1"/>
    <property type="molecule type" value="Genomic_DNA"/>
</dbReference>
<feature type="chain" id="PRO_5043833577" evidence="1">
    <location>
        <begin position="19"/>
        <end position="74"/>
    </location>
</feature>
<reference evidence="2" key="1">
    <citation type="submission" date="2024-03" db="EMBL/GenBank/DDBJ databases">
        <title>WGS assembly of Saponaria officinalis var. Norfolk2.</title>
        <authorList>
            <person name="Jenkins J."/>
            <person name="Shu S."/>
            <person name="Grimwood J."/>
            <person name="Barry K."/>
            <person name="Goodstein D."/>
            <person name="Schmutz J."/>
            <person name="Leebens-Mack J."/>
            <person name="Osbourn A."/>
        </authorList>
    </citation>
    <scope>NUCLEOTIDE SEQUENCE [LARGE SCALE GENOMIC DNA]</scope>
    <source>
        <strain evidence="2">JIC</strain>
    </source>
</reference>
<keyword evidence="3" id="KW-1185">Reference proteome</keyword>
<accession>A0AAW1GVD1</accession>
<name>A0AAW1GVD1_SAPOF</name>